<evidence type="ECO:0000256" key="2">
    <source>
        <dbReference type="ARBA" id="ARBA00022771"/>
    </source>
</evidence>
<dbReference type="SUPFAM" id="SSF63748">
    <property type="entry name" value="Tudor/PWWP/MBT"/>
    <property type="match status" value="1"/>
</dbReference>
<dbReference type="Proteomes" id="UP001044222">
    <property type="component" value="Unassembled WGS sequence"/>
</dbReference>
<dbReference type="CDD" id="cd20146">
    <property type="entry name" value="PWWP_ZCWPW2"/>
    <property type="match status" value="1"/>
</dbReference>
<reference evidence="6" key="1">
    <citation type="submission" date="2021-01" db="EMBL/GenBank/DDBJ databases">
        <title>A chromosome-scale assembly of European eel, Anguilla anguilla.</title>
        <authorList>
            <person name="Henkel C."/>
            <person name="Jong-Raadsen S.A."/>
            <person name="Dufour S."/>
            <person name="Weltzien F.-A."/>
            <person name="Palstra A.P."/>
            <person name="Pelster B."/>
            <person name="Spaink H.P."/>
            <person name="Van Den Thillart G.E."/>
            <person name="Jansen H."/>
            <person name="Zahm M."/>
            <person name="Klopp C."/>
            <person name="Cedric C."/>
            <person name="Louis A."/>
            <person name="Berthelot C."/>
            <person name="Parey E."/>
            <person name="Roest Crollius H."/>
            <person name="Montfort J."/>
            <person name="Robinson-Rechavi M."/>
            <person name="Bucao C."/>
            <person name="Bouchez O."/>
            <person name="Gislard M."/>
            <person name="Lluch J."/>
            <person name="Milhes M."/>
            <person name="Lampietro C."/>
            <person name="Lopez Roques C."/>
            <person name="Donnadieu C."/>
            <person name="Braasch I."/>
            <person name="Desvignes T."/>
            <person name="Postlethwait J."/>
            <person name="Bobe J."/>
            <person name="Guiguen Y."/>
            <person name="Dirks R."/>
        </authorList>
    </citation>
    <scope>NUCLEOTIDE SEQUENCE</scope>
    <source>
        <strain evidence="6">Tag_6206</strain>
        <tissue evidence="6">Liver</tissue>
    </source>
</reference>
<dbReference type="AlphaFoldDB" id="A0A9D3S603"/>
<dbReference type="InterPro" id="IPR042778">
    <property type="entry name" value="ZCWPW1/ZCWPW2"/>
</dbReference>
<keyword evidence="1" id="KW-0479">Metal-binding</keyword>
<protein>
    <recommendedName>
        <fullName evidence="8">CW-type domain-containing protein</fullName>
    </recommendedName>
</protein>
<evidence type="ECO:0008006" key="8">
    <source>
        <dbReference type="Google" id="ProtNLM"/>
    </source>
</evidence>
<dbReference type="GO" id="GO:0005634">
    <property type="term" value="C:nucleus"/>
    <property type="evidence" value="ECO:0007669"/>
    <property type="project" value="TreeGrafter"/>
</dbReference>
<keyword evidence="7" id="KW-1185">Reference proteome</keyword>
<dbReference type="PROSITE" id="PS51050">
    <property type="entry name" value="ZF_CW"/>
    <property type="match status" value="1"/>
</dbReference>
<evidence type="ECO:0000259" key="4">
    <source>
        <dbReference type="PROSITE" id="PS50812"/>
    </source>
</evidence>
<dbReference type="Pfam" id="PF07496">
    <property type="entry name" value="zf-CW"/>
    <property type="match status" value="1"/>
</dbReference>
<name>A0A9D3S603_ANGAN</name>
<feature type="domain" description="PWWP" evidence="4">
    <location>
        <begin position="119"/>
        <end position="183"/>
    </location>
</feature>
<sequence length="312" mass="35248">MCCMRTSAGDTPHSRGLWFATFHINPHVERMDLENVTAAEDQTSYYLDKTWVQCESPACLKWRLIPRGDCEGFDPDRPWYCHMDQDPSYGQCSVPQGPLPKPSQLQQFGLKFIYSKLPVGSLVMVKAGRWPWWPAVLSPDPVCAEYVQEDSDGDVVKYHVEFLGSPHSRLWASAGRVQHYQAADAEPKHVTVSLKKSYGVALEEAAKMENVTCEERLQLCLYKPHELLDQAESLMHDIEKKIEQCTSVCTSTQSIRKGRRRSHTAGDREWIGEDSVVEVGNMLIINGIVFRSGRSSEEIMKDATGPVVEQSK</sequence>
<dbReference type="GO" id="GO:0008270">
    <property type="term" value="F:zinc ion binding"/>
    <property type="evidence" value="ECO:0007669"/>
    <property type="project" value="UniProtKB-KW"/>
</dbReference>
<organism evidence="6 7">
    <name type="scientific">Anguilla anguilla</name>
    <name type="common">European freshwater eel</name>
    <name type="synonym">Muraena anguilla</name>
    <dbReference type="NCBI Taxonomy" id="7936"/>
    <lineage>
        <taxon>Eukaryota</taxon>
        <taxon>Metazoa</taxon>
        <taxon>Chordata</taxon>
        <taxon>Craniata</taxon>
        <taxon>Vertebrata</taxon>
        <taxon>Euteleostomi</taxon>
        <taxon>Actinopterygii</taxon>
        <taxon>Neopterygii</taxon>
        <taxon>Teleostei</taxon>
        <taxon>Anguilliformes</taxon>
        <taxon>Anguillidae</taxon>
        <taxon>Anguilla</taxon>
    </lineage>
</organism>
<dbReference type="Gene3D" id="3.30.40.100">
    <property type="match status" value="1"/>
</dbReference>
<dbReference type="Pfam" id="PF00855">
    <property type="entry name" value="PWWP"/>
    <property type="match status" value="1"/>
</dbReference>
<dbReference type="PANTHER" id="PTHR15999">
    <property type="entry name" value="ZINC FINGER CW-TYPE PWWP DOMAIN PROTEIN 1"/>
    <property type="match status" value="1"/>
</dbReference>
<dbReference type="Gene3D" id="2.30.30.140">
    <property type="match status" value="1"/>
</dbReference>
<keyword evidence="2" id="KW-0863">Zinc-finger</keyword>
<evidence type="ECO:0000259" key="5">
    <source>
        <dbReference type="PROSITE" id="PS51050"/>
    </source>
</evidence>
<evidence type="ECO:0000256" key="1">
    <source>
        <dbReference type="ARBA" id="ARBA00022723"/>
    </source>
</evidence>
<dbReference type="PANTHER" id="PTHR15999:SF6">
    <property type="entry name" value="ZINC FINGER CW-TYPE PWWP DOMAIN PROTEIN 2"/>
    <property type="match status" value="1"/>
</dbReference>
<evidence type="ECO:0000313" key="7">
    <source>
        <dbReference type="Proteomes" id="UP001044222"/>
    </source>
</evidence>
<dbReference type="PROSITE" id="PS50812">
    <property type="entry name" value="PWWP"/>
    <property type="match status" value="1"/>
</dbReference>
<dbReference type="SMART" id="SM00293">
    <property type="entry name" value="PWWP"/>
    <property type="match status" value="1"/>
</dbReference>
<keyword evidence="3" id="KW-0862">Zinc</keyword>
<evidence type="ECO:0000313" key="6">
    <source>
        <dbReference type="EMBL" id="KAG5856859.1"/>
    </source>
</evidence>
<accession>A0A9D3S603</accession>
<evidence type="ECO:0000256" key="3">
    <source>
        <dbReference type="ARBA" id="ARBA00022833"/>
    </source>
</evidence>
<dbReference type="InterPro" id="IPR000313">
    <property type="entry name" value="PWWP_dom"/>
</dbReference>
<gene>
    <name evidence="6" type="ORF">ANANG_G00012380</name>
</gene>
<proteinExistence type="predicted"/>
<dbReference type="InterPro" id="IPR011124">
    <property type="entry name" value="Znf_CW"/>
</dbReference>
<feature type="domain" description="CW-type" evidence="5">
    <location>
        <begin position="45"/>
        <end position="100"/>
    </location>
</feature>
<dbReference type="EMBL" id="JAFIRN010000001">
    <property type="protein sequence ID" value="KAG5856859.1"/>
    <property type="molecule type" value="Genomic_DNA"/>
</dbReference>
<comment type="caution">
    <text evidence="6">The sequence shown here is derived from an EMBL/GenBank/DDBJ whole genome shotgun (WGS) entry which is preliminary data.</text>
</comment>